<name>A0A7W6RKD7_9HYPH</name>
<dbReference type="EMBL" id="JACIGM010000003">
    <property type="protein sequence ID" value="MBB4274093.1"/>
    <property type="molecule type" value="Genomic_DNA"/>
</dbReference>
<organism evidence="1 2">
    <name type="scientific">Rhizobium mongolense</name>
    <dbReference type="NCBI Taxonomy" id="57676"/>
    <lineage>
        <taxon>Bacteria</taxon>
        <taxon>Pseudomonadati</taxon>
        <taxon>Pseudomonadota</taxon>
        <taxon>Alphaproteobacteria</taxon>
        <taxon>Hyphomicrobiales</taxon>
        <taxon>Rhizobiaceae</taxon>
        <taxon>Rhizobium/Agrobacterium group</taxon>
        <taxon>Rhizobium</taxon>
    </lineage>
</organism>
<dbReference type="AlphaFoldDB" id="A0A7W6RKD7"/>
<dbReference type="RefSeq" id="WP_183924562.1">
    <property type="nucleotide sequence ID" value="NZ_JACIGM010000003.1"/>
</dbReference>
<sequence length="105" mass="12326">MLQIEYVRGFEDRISPYPDLQAWLKRQCSKAFSYEETVLQCIFALEYGRMYREQRTDALYVWELLLAEAESLLAVGLDLRCPSYSTFRKRVRDLDAALQFVSSAL</sequence>
<gene>
    <name evidence="1" type="ORF">GGE12_001848</name>
</gene>
<evidence type="ECO:0000313" key="1">
    <source>
        <dbReference type="EMBL" id="MBB4274093.1"/>
    </source>
</evidence>
<dbReference type="Proteomes" id="UP000533641">
    <property type="component" value="Unassembled WGS sequence"/>
</dbReference>
<accession>A0A7W6RKD7</accession>
<protein>
    <submittedName>
        <fullName evidence="1">Uncharacterized protein</fullName>
    </submittedName>
</protein>
<proteinExistence type="predicted"/>
<reference evidence="1 2" key="1">
    <citation type="submission" date="2020-08" db="EMBL/GenBank/DDBJ databases">
        <title>Genomic Encyclopedia of Type Strains, Phase IV (KMG-V): Genome sequencing to study the core and pangenomes of soil and plant-associated prokaryotes.</title>
        <authorList>
            <person name="Whitman W."/>
        </authorList>
    </citation>
    <scope>NUCLEOTIDE SEQUENCE [LARGE SCALE GENOMIC DNA]</scope>
    <source>
        <strain evidence="1 2">SEMIA 402</strain>
    </source>
</reference>
<evidence type="ECO:0000313" key="2">
    <source>
        <dbReference type="Proteomes" id="UP000533641"/>
    </source>
</evidence>
<comment type="caution">
    <text evidence="1">The sequence shown here is derived from an EMBL/GenBank/DDBJ whole genome shotgun (WGS) entry which is preliminary data.</text>
</comment>